<dbReference type="GO" id="GO:0009011">
    <property type="term" value="F:alpha-1,4-glucan glucosyltransferase (ADP-glucose donor) activity"/>
    <property type="evidence" value="ECO:0007669"/>
    <property type="project" value="UniProtKB-UniRule"/>
</dbReference>
<evidence type="ECO:0000313" key="12">
    <source>
        <dbReference type="Proteomes" id="UP000071392"/>
    </source>
</evidence>
<dbReference type="GO" id="GO:0005978">
    <property type="term" value="P:glycogen biosynthetic process"/>
    <property type="evidence" value="ECO:0007669"/>
    <property type="project" value="UniProtKB-UniRule"/>
</dbReference>
<dbReference type="Pfam" id="PF00534">
    <property type="entry name" value="Glycos_transf_1"/>
    <property type="match status" value="1"/>
</dbReference>
<gene>
    <name evidence="8" type="primary">glgA</name>
    <name evidence="11" type="ORF">AXK12_01775</name>
</gene>
<keyword evidence="12" id="KW-1185">Reference proteome</keyword>
<comment type="function">
    <text evidence="2 8">Synthesizes alpha-1,4-glucan chains using ADP-glucose.</text>
</comment>
<evidence type="ECO:0000256" key="4">
    <source>
        <dbReference type="ARBA" id="ARBA00010281"/>
    </source>
</evidence>
<protein>
    <recommendedName>
        <fullName evidence="8">Glycogen synthase</fullName>
        <ecNumber evidence="8">2.4.1.21</ecNumber>
    </recommendedName>
    <alternativeName>
        <fullName evidence="8">Starch [bacterial glycogen] synthase</fullName>
    </alternativeName>
</protein>
<comment type="similarity">
    <text evidence="4 8">Belongs to the glycosyltransferase 1 family. Bacterial/plant glycogen synthase subfamily.</text>
</comment>
<keyword evidence="5 8" id="KW-0328">Glycosyltransferase</keyword>
<evidence type="ECO:0000256" key="7">
    <source>
        <dbReference type="ARBA" id="ARBA00023056"/>
    </source>
</evidence>
<evidence type="ECO:0000256" key="6">
    <source>
        <dbReference type="ARBA" id="ARBA00022679"/>
    </source>
</evidence>
<evidence type="ECO:0000259" key="10">
    <source>
        <dbReference type="Pfam" id="PF08323"/>
    </source>
</evidence>
<keyword evidence="7 8" id="KW-0320">Glycogen biosynthesis</keyword>
<dbReference type="OrthoDB" id="9808590at2"/>
<name>A0A139SSJ7_9BACT</name>
<dbReference type="EC" id="2.4.1.21" evidence="8"/>
<dbReference type="HAMAP" id="MF_00484">
    <property type="entry name" value="Glycogen_synth"/>
    <property type="match status" value="1"/>
</dbReference>
<dbReference type="SUPFAM" id="SSF53756">
    <property type="entry name" value="UDP-Glycosyltransferase/glycogen phosphorylase"/>
    <property type="match status" value="1"/>
</dbReference>
<sequence length="487" mass="52669">MKIVHVTSELFPYIKTGGLADAVAALGAALADKGHEVAVFLPGYRAVREHPDAVKAERRHELRVELGEEFLSGEVRCFSPRQGLTVYLVCRDEFFDRRFPYGTADRGDYEDNAQRFIFFAKAVVETLRLEAGEGASGCRADVVHAHDWQAALVPLLLRVAERRHGQRLAERTVFTIHNIAFQGIAPASRFALTNLPAELRGIEGLEYHGQISTIKAGILFSDTVTTVSPRYAREIQTPEFGCGLDGVVRTRASVLRGLLNGIDPAVWNPATDPLLPAQYSADGLAGKAKCRAALLAAHGLAPAEDGVPVYGMVCRLTEQKGVELLLANAEFFLREDCRLVILGTGARHFEEAVAALAARAPTKIAVSLKLDEAASHLIEAGADFFLMPSLFEPCGLNQMYSQAYGTVPIVSEVGGLADTVADADRDGEHGTGLTHSPTAAAMADALHRSLALFADKSRYAAVQQHGMRRDFSWAQAASAYEALYNGI</sequence>
<proteinExistence type="inferred from homology"/>
<dbReference type="InterPro" id="IPR013534">
    <property type="entry name" value="Starch_synth_cat_dom"/>
</dbReference>
<dbReference type="InterPro" id="IPR001296">
    <property type="entry name" value="Glyco_trans_1"/>
</dbReference>
<dbReference type="CDD" id="cd03791">
    <property type="entry name" value="GT5_Glycogen_synthase_DULL1-like"/>
    <property type="match status" value="1"/>
</dbReference>
<comment type="caution">
    <text evidence="11">The sequence shown here is derived from an EMBL/GenBank/DDBJ whole genome shotgun (WGS) entry which is preliminary data.</text>
</comment>
<organism evidence="11 12">
    <name type="scientific">Cephaloticoccus capnophilus</name>
    <dbReference type="NCBI Taxonomy" id="1548208"/>
    <lineage>
        <taxon>Bacteria</taxon>
        <taxon>Pseudomonadati</taxon>
        <taxon>Verrucomicrobiota</taxon>
        <taxon>Opitutia</taxon>
        <taxon>Opitutales</taxon>
        <taxon>Opitutaceae</taxon>
        <taxon>Cephaloticoccus</taxon>
    </lineage>
</organism>
<dbReference type="InterPro" id="IPR011835">
    <property type="entry name" value="GS/SS"/>
</dbReference>
<dbReference type="PANTHER" id="PTHR45825:SF11">
    <property type="entry name" value="ALPHA AMYLASE DOMAIN-CONTAINING PROTEIN"/>
    <property type="match status" value="1"/>
</dbReference>
<feature type="domain" description="Glycosyl transferase family 1" evidence="9">
    <location>
        <begin position="305"/>
        <end position="448"/>
    </location>
</feature>
<dbReference type="GO" id="GO:0004373">
    <property type="term" value="F:alpha-1,4-glucan glucosyltransferase (UDP-glucose donor) activity"/>
    <property type="evidence" value="ECO:0007669"/>
    <property type="project" value="InterPro"/>
</dbReference>
<feature type="domain" description="Starch synthase catalytic" evidence="10">
    <location>
        <begin position="2"/>
        <end position="249"/>
    </location>
</feature>
<comment type="catalytic activity">
    <reaction evidence="1 8">
        <text>[(1-&gt;4)-alpha-D-glucosyl](n) + ADP-alpha-D-glucose = [(1-&gt;4)-alpha-D-glucosyl](n+1) + ADP + H(+)</text>
        <dbReference type="Rhea" id="RHEA:18189"/>
        <dbReference type="Rhea" id="RHEA-COMP:9584"/>
        <dbReference type="Rhea" id="RHEA-COMP:9587"/>
        <dbReference type="ChEBI" id="CHEBI:15378"/>
        <dbReference type="ChEBI" id="CHEBI:15444"/>
        <dbReference type="ChEBI" id="CHEBI:57498"/>
        <dbReference type="ChEBI" id="CHEBI:456216"/>
        <dbReference type="EC" id="2.4.1.21"/>
    </reaction>
</comment>
<dbReference type="AlphaFoldDB" id="A0A139SSJ7"/>
<dbReference type="NCBIfam" id="NF001899">
    <property type="entry name" value="PRK00654.1-2"/>
    <property type="match status" value="1"/>
</dbReference>
<evidence type="ECO:0000256" key="3">
    <source>
        <dbReference type="ARBA" id="ARBA00004964"/>
    </source>
</evidence>
<evidence type="ECO:0000259" key="9">
    <source>
        <dbReference type="Pfam" id="PF00534"/>
    </source>
</evidence>
<dbReference type="STRING" id="1548208.AXK12_01775"/>
<evidence type="ECO:0000313" key="11">
    <source>
        <dbReference type="EMBL" id="KXU37430.1"/>
    </source>
</evidence>
<dbReference type="Gene3D" id="3.40.50.2000">
    <property type="entry name" value="Glycogen Phosphorylase B"/>
    <property type="match status" value="2"/>
</dbReference>
<feature type="binding site" evidence="8">
    <location>
        <position position="15"/>
    </location>
    <ligand>
        <name>ADP-alpha-D-glucose</name>
        <dbReference type="ChEBI" id="CHEBI:57498"/>
    </ligand>
</feature>
<dbReference type="NCBIfam" id="TIGR02095">
    <property type="entry name" value="glgA"/>
    <property type="match status" value="1"/>
</dbReference>
<evidence type="ECO:0000256" key="1">
    <source>
        <dbReference type="ARBA" id="ARBA00001478"/>
    </source>
</evidence>
<dbReference type="Proteomes" id="UP000071392">
    <property type="component" value="Unassembled WGS sequence"/>
</dbReference>
<dbReference type="EMBL" id="LSZP01000008">
    <property type="protein sequence ID" value="KXU37430.1"/>
    <property type="molecule type" value="Genomic_DNA"/>
</dbReference>
<dbReference type="PANTHER" id="PTHR45825">
    <property type="entry name" value="GRANULE-BOUND STARCH SYNTHASE 1, CHLOROPLASTIC/AMYLOPLASTIC"/>
    <property type="match status" value="1"/>
</dbReference>
<evidence type="ECO:0000256" key="5">
    <source>
        <dbReference type="ARBA" id="ARBA00022676"/>
    </source>
</evidence>
<dbReference type="Pfam" id="PF08323">
    <property type="entry name" value="Glyco_transf_5"/>
    <property type="match status" value="1"/>
</dbReference>
<accession>A0A139SSJ7</accession>
<evidence type="ECO:0000256" key="8">
    <source>
        <dbReference type="HAMAP-Rule" id="MF_00484"/>
    </source>
</evidence>
<comment type="pathway">
    <text evidence="3 8">Glycan biosynthesis; glycogen biosynthesis.</text>
</comment>
<reference evidence="11 12" key="1">
    <citation type="submission" date="2016-02" db="EMBL/GenBank/DDBJ databases">
        <authorList>
            <person name="Wen L."/>
            <person name="He K."/>
            <person name="Yang H."/>
        </authorList>
    </citation>
    <scope>NUCLEOTIDE SEQUENCE [LARGE SCALE GENOMIC DNA]</scope>
    <source>
        <strain evidence="11 12">CV41</strain>
    </source>
</reference>
<dbReference type="RefSeq" id="WP_068710944.1">
    <property type="nucleotide sequence ID" value="NZ_LSZP01000008.1"/>
</dbReference>
<evidence type="ECO:0000256" key="2">
    <source>
        <dbReference type="ARBA" id="ARBA00002764"/>
    </source>
</evidence>
<keyword evidence="6 8" id="KW-0808">Transferase</keyword>
<dbReference type="UniPathway" id="UPA00164"/>